<organism evidence="2 3">
    <name type="scientific">Boseongicola aestuarii</name>
    <dbReference type="NCBI Taxonomy" id="1470561"/>
    <lineage>
        <taxon>Bacteria</taxon>
        <taxon>Pseudomonadati</taxon>
        <taxon>Pseudomonadota</taxon>
        <taxon>Alphaproteobacteria</taxon>
        <taxon>Rhodobacterales</taxon>
        <taxon>Paracoccaceae</taxon>
        <taxon>Boseongicola</taxon>
    </lineage>
</organism>
<dbReference type="OrthoDB" id="9810277at2"/>
<gene>
    <name evidence="2" type="ORF">BOA8489_03447</name>
</gene>
<feature type="region of interest" description="Disordered" evidence="1">
    <location>
        <begin position="1"/>
        <end position="21"/>
    </location>
</feature>
<protein>
    <submittedName>
        <fullName evidence="2">Uncharacterized protein</fullName>
    </submittedName>
</protein>
<keyword evidence="3" id="KW-1185">Reference proteome</keyword>
<evidence type="ECO:0000256" key="1">
    <source>
        <dbReference type="SAM" id="MobiDB-lite"/>
    </source>
</evidence>
<sequence>MRQPRRDAADPRHQMTAAKSPPLHLRIKRMLETLSGGTEQILMNETRKSWVFLTSLHAYKLKKRFRDDLQDLTSLRARLDNALVEVDLNRRLARSMYLGVVKLCEHENKTLNLDGLGRTIDWLVKMKRISANHMLDERITALPNDPEKWGPAVDRLAEILTDFYQTAPRSNLRAEELSILQKNQQDQNETVLFDPLFTAHQARFSAVLTAYNTVFEWFLSQYDTRAAQGWIRDCPEPGPHRIRRLFRPDAGQQRLRTLVRAG</sequence>
<accession>A0A238J3P2</accession>
<evidence type="ECO:0000313" key="3">
    <source>
        <dbReference type="Proteomes" id="UP000201838"/>
    </source>
</evidence>
<name>A0A238J3P2_9RHOB</name>
<dbReference type="AlphaFoldDB" id="A0A238J3P2"/>
<dbReference type="EMBL" id="FXXQ01000015">
    <property type="protein sequence ID" value="SMX25308.1"/>
    <property type="molecule type" value="Genomic_DNA"/>
</dbReference>
<dbReference type="Proteomes" id="UP000201838">
    <property type="component" value="Unassembled WGS sequence"/>
</dbReference>
<evidence type="ECO:0000313" key="2">
    <source>
        <dbReference type="EMBL" id="SMX25308.1"/>
    </source>
</evidence>
<proteinExistence type="predicted"/>
<reference evidence="3" key="1">
    <citation type="submission" date="2017-05" db="EMBL/GenBank/DDBJ databases">
        <authorList>
            <person name="Rodrigo-Torres L."/>
            <person name="Arahal R. D."/>
            <person name="Lucena T."/>
        </authorList>
    </citation>
    <scope>NUCLEOTIDE SEQUENCE [LARGE SCALE GENOMIC DNA]</scope>
    <source>
        <strain evidence="3">CECT 8489</strain>
    </source>
</reference>
<feature type="compositionally biased region" description="Basic and acidic residues" evidence="1">
    <location>
        <begin position="1"/>
        <end position="13"/>
    </location>
</feature>